<name>A0A256GHH7_9HYPH</name>
<reference evidence="1 2" key="1">
    <citation type="submission" date="2017-07" db="EMBL/GenBank/DDBJ databases">
        <title>Phylogenetic study on the rhizospheric bacterium Ochrobactrum sp. A44.</title>
        <authorList>
            <person name="Krzyzanowska D.M."/>
            <person name="Ossowicki A."/>
            <person name="Rajewska M."/>
            <person name="Maciag T."/>
            <person name="Kaczynski Z."/>
            <person name="Czerwicka M."/>
            <person name="Jafra S."/>
        </authorList>
    </citation>
    <scope>NUCLEOTIDE SEQUENCE [LARGE SCALE GENOMIC DNA]</scope>
    <source>
        <strain evidence="1 2">CCUG 30717</strain>
    </source>
</reference>
<evidence type="ECO:0000313" key="2">
    <source>
        <dbReference type="Proteomes" id="UP000216188"/>
    </source>
</evidence>
<gene>
    <name evidence="1" type="ORF">CEV34_2251</name>
</gene>
<dbReference type="AlphaFoldDB" id="A0A256GHH7"/>
<accession>A0A256GHH7</accession>
<evidence type="ECO:0000313" key="1">
    <source>
        <dbReference type="EMBL" id="OYR26605.1"/>
    </source>
</evidence>
<comment type="caution">
    <text evidence="1">The sequence shown here is derived from an EMBL/GenBank/DDBJ whole genome shotgun (WGS) entry which is preliminary data.</text>
</comment>
<organism evidence="1 2">
    <name type="scientific">Brucella pseudogrignonensis</name>
    <dbReference type="NCBI Taxonomy" id="419475"/>
    <lineage>
        <taxon>Bacteria</taxon>
        <taxon>Pseudomonadati</taxon>
        <taxon>Pseudomonadota</taxon>
        <taxon>Alphaproteobacteria</taxon>
        <taxon>Hyphomicrobiales</taxon>
        <taxon>Brucellaceae</taxon>
        <taxon>Brucella/Ochrobactrum group</taxon>
        <taxon>Brucella</taxon>
    </lineage>
</organism>
<keyword evidence="2" id="KW-1185">Reference proteome</keyword>
<dbReference type="EMBL" id="NNRM01000018">
    <property type="protein sequence ID" value="OYR26605.1"/>
    <property type="molecule type" value="Genomic_DNA"/>
</dbReference>
<sequence length="172" mass="19097">MGQHLIRHLWGDLIILPGGEWNVIEAEATTAKKCGHDHLEGHRWPMIHMGIFTGDPLSRRRASGVAVSVAMRCEEGIARLIQIEAHSPPKCLRNLLLTAGRSLGDTVRIGKIRAATVCADDAKTLRAMLGHHHLKVADTAADFRDIFRMAFEQSRDVQSIFFVDSLTWTVAI</sequence>
<protein>
    <submittedName>
        <fullName evidence="1">Uncharacterized protein</fullName>
    </submittedName>
</protein>
<dbReference type="Proteomes" id="UP000216188">
    <property type="component" value="Unassembled WGS sequence"/>
</dbReference>
<proteinExistence type="predicted"/>